<evidence type="ECO:0000256" key="6">
    <source>
        <dbReference type="ARBA" id="ARBA00022884"/>
    </source>
</evidence>
<dbReference type="PIRSF" id="PIRSF037618">
    <property type="entry name" value="RNA_Mtase_bacteria_prd"/>
    <property type="match status" value="1"/>
</dbReference>
<reference evidence="10 11" key="1">
    <citation type="journal article" date="2014" name="Int. J. Syst. Evol. Microbiol.">
        <title>Complete genome sequence of Corynebacterium casei LMG S-19264T (=DSM 44701T), isolated from a smear-ripened cheese.</title>
        <authorList>
            <consortium name="US DOE Joint Genome Institute (JGI-PGF)"/>
            <person name="Walter F."/>
            <person name="Albersmeier A."/>
            <person name="Kalinowski J."/>
            <person name="Ruckert C."/>
        </authorList>
    </citation>
    <scope>NUCLEOTIDE SEQUENCE [LARGE SCALE GENOMIC DNA]</scope>
    <source>
        <strain evidence="10 11">NBRC 112785</strain>
    </source>
</reference>
<dbReference type="FunFam" id="3.40.50.150:FF:000039">
    <property type="entry name" value="Ribosomal RNA large subunit methyltransferase K/L"/>
    <property type="match status" value="1"/>
</dbReference>
<feature type="domain" description="THUMP" evidence="9">
    <location>
        <begin position="43"/>
        <end position="154"/>
    </location>
</feature>
<dbReference type="GO" id="GO:0005737">
    <property type="term" value="C:cytoplasm"/>
    <property type="evidence" value="ECO:0007669"/>
    <property type="project" value="UniProtKB-SubCell"/>
</dbReference>
<dbReference type="Pfam" id="PF22020">
    <property type="entry name" value="RlmL_1st"/>
    <property type="match status" value="1"/>
</dbReference>
<dbReference type="InterPro" id="IPR000241">
    <property type="entry name" value="RlmKL-like_Mtase"/>
</dbReference>
<dbReference type="Pfam" id="PF01170">
    <property type="entry name" value="UPF0020"/>
    <property type="match status" value="1"/>
</dbReference>
<dbReference type="NCBIfam" id="NF008748">
    <property type="entry name" value="PRK11783.1"/>
    <property type="match status" value="1"/>
</dbReference>
<proteinExistence type="inferred from homology"/>
<dbReference type="GO" id="GO:0070043">
    <property type="term" value="F:rRNA (guanine-N7-)-methyltransferase activity"/>
    <property type="evidence" value="ECO:0007669"/>
    <property type="project" value="UniProtKB-UniRule"/>
</dbReference>
<comment type="subcellular location">
    <subcellularLocation>
        <location evidence="7">Cytoplasm</location>
    </subcellularLocation>
</comment>
<dbReference type="GO" id="GO:0003723">
    <property type="term" value="F:RNA binding"/>
    <property type="evidence" value="ECO:0007669"/>
    <property type="project" value="UniProtKB-UniRule"/>
</dbReference>
<dbReference type="PANTHER" id="PTHR47313">
    <property type="entry name" value="RIBOSOMAL RNA LARGE SUBUNIT METHYLTRANSFERASE K/L"/>
    <property type="match status" value="1"/>
</dbReference>
<dbReference type="SMART" id="SM00981">
    <property type="entry name" value="THUMP"/>
    <property type="match status" value="1"/>
</dbReference>
<evidence type="ECO:0000256" key="2">
    <source>
        <dbReference type="ARBA" id="ARBA00022552"/>
    </source>
</evidence>
<dbReference type="AlphaFoldDB" id="A0AA37TU97"/>
<protein>
    <recommendedName>
        <fullName evidence="7">Ribosomal RNA large subunit methyltransferase K/L</fullName>
    </recommendedName>
    <domain>
        <recommendedName>
            <fullName evidence="7">23S rRNA m2G2445 methyltransferase</fullName>
            <ecNumber evidence="7">2.1.1.173</ecNumber>
        </recommendedName>
        <alternativeName>
            <fullName evidence="7">rRNA (guanine-N(2)-)-methyltransferase RlmL</fullName>
        </alternativeName>
    </domain>
    <domain>
        <recommendedName>
            <fullName evidence="7">23S rRNA m7G2069 methyltransferase</fullName>
            <ecNumber evidence="7">2.1.1.264</ecNumber>
        </recommendedName>
        <alternativeName>
            <fullName evidence="7">rRNA (guanine-N(7)-)-methyltransferase RlmK</fullName>
        </alternativeName>
    </domain>
</protein>
<keyword evidence="2 7" id="KW-0698">rRNA processing</keyword>
<dbReference type="InterPro" id="IPR019614">
    <property type="entry name" value="SAM-dep_methyl-trfase"/>
</dbReference>
<dbReference type="CDD" id="cd02440">
    <property type="entry name" value="AdoMet_MTases"/>
    <property type="match status" value="1"/>
</dbReference>
<dbReference type="Pfam" id="PF02926">
    <property type="entry name" value="THUMP"/>
    <property type="match status" value="1"/>
</dbReference>
<gene>
    <name evidence="7 10" type="primary">rlmL</name>
    <name evidence="10" type="ORF">GCM10007894_25890</name>
</gene>
<dbReference type="EC" id="2.1.1.264" evidence="7"/>
<dbReference type="HAMAP" id="MF_01858">
    <property type="entry name" value="23SrRNA_methyltr_KL"/>
    <property type="match status" value="1"/>
</dbReference>
<name>A0AA37TU97_9GAMM</name>
<evidence type="ECO:0000256" key="3">
    <source>
        <dbReference type="ARBA" id="ARBA00022603"/>
    </source>
</evidence>
<keyword evidence="5 7" id="KW-0949">S-adenosyl-L-methionine</keyword>
<keyword evidence="3 7" id="KW-0489">Methyltransferase</keyword>
<dbReference type="Gene3D" id="3.30.750.80">
    <property type="entry name" value="RNA methyltransferase domain (HRMD) like"/>
    <property type="match status" value="1"/>
</dbReference>
<sequence>MYQFFAAAPRGFEFPLTQELIKLGANDVKEAQAGAYFGADLETAYRICMWSRLPSRIIMILYQGKFTTVDELYEAAFCVDWPAVFSEKSKFLVDFVGSNKLINNTQFGALKIKDAIVDRFRDDGYKRPDVSKEECDIRISARIKRDQVTLGFNFSGSAMHQRGYRGRTGDAPLKENLACNMLARSGWLDDQKDIMDPFCGSATILIEAAMIAADMAPALNRNQHGFTSWRGHNAKLWDDIYQEAQARASLGVKRCKTRFYGFDNDPRVVRAARHNVQNAGVAALVTIEQADAVEATPQTEQPGYLIANPPFGERLGNYNSLLQLYFKFGQQLKSHFGGWKISLLSSEPELLRAMKLKFDKRIQMYNGNLECEFCNYSIHENRLTTDSPVDLEFAQSFVNRVKKNRKAIEKWAKSQPTDCYRLYDADIPEYNVAVDRYQDYLVVQEYAAPSHIPQATTQRRLTEVLLSLPAATGIEPDNIIMKTRAKQRGSEQYQKRSNESLELIVTEYQARFKVDLTRYLDSGLFLDHRLTRKLVGQKSADKSVLNLFAYTGSASVHAALGGAKSVTTVDMSRTYLAWAQENFSLNKLSGRQYQFIQADCLKWIDDCTTEFDLIFIDPPTFSNSKRMDTTFDVERDHVALLTGLKRILSAGGEIIFTNNRRKFKMDFDGLAEHGLKAINIDAKLLPLDFKRNPQIHNCWSVVRHEQ</sequence>
<dbReference type="SUPFAM" id="SSF53335">
    <property type="entry name" value="S-adenosyl-L-methionine-dependent methyltransferases"/>
    <property type="match status" value="2"/>
</dbReference>
<comment type="caution">
    <text evidence="10">The sequence shown here is derived from an EMBL/GenBank/DDBJ whole genome shotgun (WGS) entry which is preliminary data.</text>
</comment>
<dbReference type="RefSeq" id="WP_095500366.1">
    <property type="nucleotide sequence ID" value="NZ_BSPO01000003.1"/>
</dbReference>
<comment type="catalytic activity">
    <reaction evidence="7">
        <text>guanosine(2069) in 23S rRNA + S-adenosyl-L-methionine = N(2)-methylguanosine(2069) in 23S rRNA + S-adenosyl-L-homocysteine + H(+)</text>
        <dbReference type="Rhea" id="RHEA:43772"/>
        <dbReference type="Rhea" id="RHEA-COMP:10688"/>
        <dbReference type="Rhea" id="RHEA-COMP:10689"/>
        <dbReference type="ChEBI" id="CHEBI:15378"/>
        <dbReference type="ChEBI" id="CHEBI:57856"/>
        <dbReference type="ChEBI" id="CHEBI:59789"/>
        <dbReference type="ChEBI" id="CHEBI:74269"/>
        <dbReference type="ChEBI" id="CHEBI:74481"/>
        <dbReference type="EC" id="2.1.1.264"/>
    </reaction>
</comment>
<dbReference type="InterPro" id="IPR004114">
    <property type="entry name" value="THUMP_dom"/>
</dbReference>
<evidence type="ECO:0000313" key="10">
    <source>
        <dbReference type="EMBL" id="GLS84612.1"/>
    </source>
</evidence>
<evidence type="ECO:0000256" key="1">
    <source>
        <dbReference type="ARBA" id="ARBA00022490"/>
    </source>
</evidence>
<comment type="catalytic activity">
    <reaction evidence="7">
        <text>guanosine(2445) in 23S rRNA + S-adenosyl-L-methionine = N(2)-methylguanosine(2445) in 23S rRNA + S-adenosyl-L-homocysteine + H(+)</text>
        <dbReference type="Rhea" id="RHEA:42740"/>
        <dbReference type="Rhea" id="RHEA-COMP:10215"/>
        <dbReference type="Rhea" id="RHEA-COMP:10216"/>
        <dbReference type="ChEBI" id="CHEBI:15378"/>
        <dbReference type="ChEBI" id="CHEBI:57856"/>
        <dbReference type="ChEBI" id="CHEBI:59789"/>
        <dbReference type="ChEBI" id="CHEBI:74269"/>
        <dbReference type="ChEBI" id="CHEBI:74481"/>
        <dbReference type="EC" id="2.1.1.173"/>
    </reaction>
</comment>
<dbReference type="CDD" id="cd11715">
    <property type="entry name" value="THUMP_AdoMetMT"/>
    <property type="match status" value="1"/>
</dbReference>
<dbReference type="PROSITE" id="PS51165">
    <property type="entry name" value="THUMP"/>
    <property type="match status" value="1"/>
</dbReference>
<dbReference type="InterPro" id="IPR054170">
    <property type="entry name" value="RlmL_1st"/>
</dbReference>
<comment type="function">
    <text evidence="7">Specifically methylates the guanine in position 2445 (m2G2445) and the guanine in position 2069 (m7G2069) of 23S rRNA.</text>
</comment>
<evidence type="ECO:0000256" key="7">
    <source>
        <dbReference type="HAMAP-Rule" id="MF_01858"/>
    </source>
</evidence>
<dbReference type="Gene3D" id="3.30.2130.30">
    <property type="match status" value="1"/>
</dbReference>
<dbReference type="Proteomes" id="UP001157439">
    <property type="component" value="Unassembled WGS sequence"/>
</dbReference>
<evidence type="ECO:0000256" key="5">
    <source>
        <dbReference type="ARBA" id="ARBA00022691"/>
    </source>
</evidence>
<evidence type="ECO:0000256" key="4">
    <source>
        <dbReference type="ARBA" id="ARBA00022679"/>
    </source>
</evidence>
<evidence type="ECO:0000259" key="9">
    <source>
        <dbReference type="PROSITE" id="PS51165"/>
    </source>
</evidence>
<dbReference type="InterPro" id="IPR017244">
    <property type="entry name" value="23SrRNA_methyltr_KL"/>
</dbReference>
<keyword evidence="4 7" id="KW-0808">Transferase</keyword>
<dbReference type="EMBL" id="BSPO01000003">
    <property type="protein sequence ID" value="GLS84612.1"/>
    <property type="molecule type" value="Genomic_DNA"/>
</dbReference>
<keyword evidence="1 7" id="KW-0963">Cytoplasm</keyword>
<evidence type="ECO:0000313" key="11">
    <source>
        <dbReference type="Proteomes" id="UP001157439"/>
    </source>
</evidence>
<dbReference type="EC" id="2.1.1.173" evidence="7"/>
<dbReference type="Pfam" id="PF10672">
    <property type="entry name" value="Methyltrans_SAM"/>
    <property type="match status" value="1"/>
</dbReference>
<keyword evidence="11" id="KW-1185">Reference proteome</keyword>
<accession>A0AA37TU97</accession>
<dbReference type="GO" id="GO:0052915">
    <property type="term" value="F:23S rRNA (guanine(2445)-N(2))-methyltransferase activity"/>
    <property type="evidence" value="ECO:0007669"/>
    <property type="project" value="UniProtKB-UniRule"/>
</dbReference>
<keyword evidence="6 8" id="KW-0694">RNA-binding</keyword>
<evidence type="ECO:0000256" key="8">
    <source>
        <dbReference type="PROSITE-ProRule" id="PRU00529"/>
    </source>
</evidence>
<organism evidence="10 11">
    <name type="scientific">Paraferrimonas haliotis</name>
    <dbReference type="NCBI Taxonomy" id="2013866"/>
    <lineage>
        <taxon>Bacteria</taxon>
        <taxon>Pseudomonadati</taxon>
        <taxon>Pseudomonadota</taxon>
        <taxon>Gammaproteobacteria</taxon>
        <taxon>Alteromonadales</taxon>
        <taxon>Ferrimonadaceae</taxon>
        <taxon>Paraferrimonas</taxon>
    </lineage>
</organism>
<dbReference type="Gene3D" id="3.40.50.150">
    <property type="entry name" value="Vaccinia Virus protein VP39"/>
    <property type="match status" value="2"/>
</dbReference>
<dbReference type="PANTHER" id="PTHR47313:SF1">
    <property type="entry name" value="RIBOSOMAL RNA LARGE SUBUNIT METHYLTRANSFERASE K_L"/>
    <property type="match status" value="1"/>
</dbReference>
<comment type="similarity">
    <text evidence="7">Belongs to the methyltransferase superfamily. RlmKL family.</text>
</comment>
<dbReference type="InterPro" id="IPR029063">
    <property type="entry name" value="SAM-dependent_MTases_sf"/>
</dbReference>